<keyword evidence="6 10" id="KW-0472">Membrane</keyword>
<evidence type="ECO:0000256" key="8">
    <source>
        <dbReference type="RuleBase" id="RU003346"/>
    </source>
</evidence>
<evidence type="ECO:0000313" key="13">
    <source>
        <dbReference type="Proteomes" id="UP001218218"/>
    </source>
</evidence>
<feature type="transmembrane region" description="Helical" evidence="10">
    <location>
        <begin position="115"/>
        <end position="133"/>
    </location>
</feature>
<keyword evidence="5 10" id="KW-1133">Transmembrane helix</keyword>
<dbReference type="Proteomes" id="UP001218218">
    <property type="component" value="Unassembled WGS sequence"/>
</dbReference>
<dbReference type="PRINTS" id="PR00171">
    <property type="entry name" value="SUGRTRNSPORT"/>
</dbReference>
<dbReference type="AlphaFoldDB" id="A0AAD7E958"/>
<name>A0AAD7E958_9AGAR</name>
<keyword evidence="13" id="KW-1185">Reference proteome</keyword>
<reference evidence="12" key="1">
    <citation type="submission" date="2023-03" db="EMBL/GenBank/DDBJ databases">
        <title>Massive genome expansion in bonnet fungi (Mycena s.s.) driven by repeated elements and novel gene families across ecological guilds.</title>
        <authorList>
            <consortium name="Lawrence Berkeley National Laboratory"/>
            <person name="Harder C.B."/>
            <person name="Miyauchi S."/>
            <person name="Viragh M."/>
            <person name="Kuo A."/>
            <person name="Thoen E."/>
            <person name="Andreopoulos B."/>
            <person name="Lu D."/>
            <person name="Skrede I."/>
            <person name="Drula E."/>
            <person name="Henrissat B."/>
            <person name="Morin E."/>
            <person name="Kohler A."/>
            <person name="Barry K."/>
            <person name="LaButti K."/>
            <person name="Morin E."/>
            <person name="Salamov A."/>
            <person name="Lipzen A."/>
            <person name="Mereny Z."/>
            <person name="Hegedus B."/>
            <person name="Baldrian P."/>
            <person name="Stursova M."/>
            <person name="Weitz H."/>
            <person name="Taylor A."/>
            <person name="Grigoriev I.V."/>
            <person name="Nagy L.G."/>
            <person name="Martin F."/>
            <person name="Kauserud H."/>
        </authorList>
    </citation>
    <scope>NUCLEOTIDE SEQUENCE</scope>
    <source>
        <strain evidence="12">CBHHK002</strain>
    </source>
</reference>
<feature type="transmembrane region" description="Helical" evidence="10">
    <location>
        <begin position="28"/>
        <end position="46"/>
    </location>
</feature>
<keyword evidence="4 10" id="KW-0812">Transmembrane</keyword>
<evidence type="ECO:0000256" key="4">
    <source>
        <dbReference type="ARBA" id="ARBA00022692"/>
    </source>
</evidence>
<comment type="catalytic activity">
    <reaction evidence="7">
        <text>myo-inositol(out) + H(+)(out) = myo-inositol(in) + H(+)(in)</text>
        <dbReference type="Rhea" id="RHEA:60364"/>
        <dbReference type="ChEBI" id="CHEBI:15378"/>
        <dbReference type="ChEBI" id="CHEBI:17268"/>
    </reaction>
</comment>
<dbReference type="InterPro" id="IPR005828">
    <property type="entry name" value="MFS_sugar_transport-like"/>
</dbReference>
<dbReference type="EMBL" id="JARIHO010000101">
    <property type="protein sequence ID" value="KAJ7304526.1"/>
    <property type="molecule type" value="Genomic_DNA"/>
</dbReference>
<feature type="transmembrane region" description="Helical" evidence="10">
    <location>
        <begin position="209"/>
        <end position="227"/>
    </location>
</feature>
<evidence type="ECO:0000256" key="9">
    <source>
        <dbReference type="SAM" id="MobiDB-lite"/>
    </source>
</evidence>
<evidence type="ECO:0000313" key="12">
    <source>
        <dbReference type="EMBL" id="KAJ7304526.1"/>
    </source>
</evidence>
<evidence type="ECO:0000256" key="10">
    <source>
        <dbReference type="SAM" id="Phobius"/>
    </source>
</evidence>
<organism evidence="12 13">
    <name type="scientific">Mycena albidolilacea</name>
    <dbReference type="NCBI Taxonomy" id="1033008"/>
    <lineage>
        <taxon>Eukaryota</taxon>
        <taxon>Fungi</taxon>
        <taxon>Dikarya</taxon>
        <taxon>Basidiomycota</taxon>
        <taxon>Agaricomycotina</taxon>
        <taxon>Agaricomycetes</taxon>
        <taxon>Agaricomycetidae</taxon>
        <taxon>Agaricales</taxon>
        <taxon>Marasmiineae</taxon>
        <taxon>Mycenaceae</taxon>
        <taxon>Mycena</taxon>
    </lineage>
</organism>
<evidence type="ECO:0000259" key="11">
    <source>
        <dbReference type="PROSITE" id="PS50850"/>
    </source>
</evidence>
<dbReference type="PROSITE" id="PS00217">
    <property type="entry name" value="SUGAR_TRANSPORT_2"/>
    <property type="match status" value="1"/>
</dbReference>
<feature type="region of interest" description="Disordered" evidence="9">
    <location>
        <begin position="572"/>
        <end position="592"/>
    </location>
</feature>
<dbReference type="InterPro" id="IPR050360">
    <property type="entry name" value="MFS_Sugar_Transporters"/>
</dbReference>
<protein>
    <submittedName>
        <fullName evidence="12">General substrate transporter</fullName>
    </submittedName>
</protein>
<dbReference type="InterPro" id="IPR005829">
    <property type="entry name" value="Sugar_transporter_CS"/>
</dbReference>
<evidence type="ECO:0000256" key="6">
    <source>
        <dbReference type="ARBA" id="ARBA00023136"/>
    </source>
</evidence>
<dbReference type="Pfam" id="PF00083">
    <property type="entry name" value="Sugar_tr"/>
    <property type="match status" value="1"/>
</dbReference>
<feature type="domain" description="Major facilitator superfamily (MFS) profile" evidence="11">
    <location>
        <begin position="33"/>
        <end position="486"/>
    </location>
</feature>
<dbReference type="Gene3D" id="1.20.1250.20">
    <property type="entry name" value="MFS general substrate transporter like domains"/>
    <property type="match status" value="1"/>
</dbReference>
<dbReference type="InterPro" id="IPR003663">
    <property type="entry name" value="Sugar/inositol_transpt"/>
</dbReference>
<gene>
    <name evidence="12" type="ORF">DFH08DRAFT_793675</name>
</gene>
<evidence type="ECO:0000256" key="1">
    <source>
        <dbReference type="ARBA" id="ARBA00004141"/>
    </source>
</evidence>
<dbReference type="PROSITE" id="PS00216">
    <property type="entry name" value="SUGAR_TRANSPORT_1"/>
    <property type="match status" value="2"/>
</dbReference>
<evidence type="ECO:0000256" key="2">
    <source>
        <dbReference type="ARBA" id="ARBA00010992"/>
    </source>
</evidence>
<feature type="transmembrane region" description="Helical" evidence="10">
    <location>
        <begin position="139"/>
        <end position="161"/>
    </location>
</feature>
<keyword evidence="3 8" id="KW-0813">Transport</keyword>
<evidence type="ECO:0000256" key="5">
    <source>
        <dbReference type="ARBA" id="ARBA00022989"/>
    </source>
</evidence>
<dbReference type="SUPFAM" id="SSF103473">
    <property type="entry name" value="MFS general substrate transporter"/>
    <property type="match status" value="1"/>
</dbReference>
<dbReference type="InterPro" id="IPR036259">
    <property type="entry name" value="MFS_trans_sf"/>
</dbReference>
<dbReference type="NCBIfam" id="TIGR00879">
    <property type="entry name" value="SP"/>
    <property type="match status" value="1"/>
</dbReference>
<feature type="transmembrane region" description="Helical" evidence="10">
    <location>
        <begin position="87"/>
        <end position="108"/>
    </location>
</feature>
<dbReference type="PROSITE" id="PS50850">
    <property type="entry name" value="MFS"/>
    <property type="match status" value="1"/>
</dbReference>
<evidence type="ECO:0000256" key="7">
    <source>
        <dbReference type="ARBA" id="ARBA00049119"/>
    </source>
</evidence>
<feature type="transmembrane region" description="Helical" evidence="10">
    <location>
        <begin position="360"/>
        <end position="382"/>
    </location>
</feature>
<accession>A0AAD7E958</accession>
<feature type="transmembrane region" description="Helical" evidence="10">
    <location>
        <begin position="388"/>
        <end position="413"/>
    </location>
</feature>
<dbReference type="GO" id="GO:0016020">
    <property type="term" value="C:membrane"/>
    <property type="evidence" value="ECO:0007669"/>
    <property type="project" value="UniProtKB-SubCell"/>
</dbReference>
<comment type="caution">
    <text evidence="12">The sequence shown here is derived from an EMBL/GenBank/DDBJ whole genome shotgun (WGS) entry which is preliminary data.</text>
</comment>
<feature type="transmembrane region" description="Helical" evidence="10">
    <location>
        <begin position="173"/>
        <end position="197"/>
    </location>
</feature>
<proteinExistence type="inferred from homology"/>
<sequence length="592" mass="63422">MPLGSRMARALKPTTYTIRYRRKMPGNALLYISSASASLGDALLGYSQGITAAFQIQPAFIHRIYGKHVTYKQIMHATTGVQALQPAILISSLSVTAIFAALASAYISDGLGRRIAIRIGAMLYLIASAIQMIAPDLPILIVGRSIQGLGAGILSTTVPVFQVEIAPAGARGMLVGLEALCMNAGYAAAAWVGYAFYMDAHAEHTWRGPFAVQAAISLVLIVWTFFLPESPRWLIQNGFTTEGLWTLADLHAHGDVTDEGVNQTYYAIVDTLEMEKEKAGDGGFAALLRYPRRTLIGLTGRMFAQLNGINAVLHFLPEHLAEAGFRVHRALFFAGCCSLLYSLGTLPAILFIDKLGRRRFLIAGSVALACSLVLVGCLQLYVDHWPRMLAYLGGARGVFIGMGMYLFFFGATWGPVPWLLSAELYPLRMRAKGMSINAASDWFLECVVGVATPPLFSLLGGGYYLLLAGACVLSGVAVWLAYVETGGRPLEAVGGIFGDGRVPPRKLELEDAVLQVRRRRVRGRSIVSMTSILIAALGSGNGASQVSLHPPAACGTSTAGSSQATLHLAALEADDHVPSKRPKSVADTDSDM</sequence>
<comment type="similarity">
    <text evidence="2 8">Belongs to the major facilitator superfamily. Sugar transporter (TC 2.A.1.1) family.</text>
</comment>
<dbReference type="InterPro" id="IPR020846">
    <property type="entry name" value="MFS_dom"/>
</dbReference>
<dbReference type="PANTHER" id="PTHR48022">
    <property type="entry name" value="PLASTIDIC GLUCOSE TRANSPORTER 4"/>
    <property type="match status" value="1"/>
</dbReference>
<feature type="transmembrane region" description="Helical" evidence="10">
    <location>
        <begin position="331"/>
        <end position="353"/>
    </location>
</feature>
<feature type="transmembrane region" description="Helical" evidence="10">
    <location>
        <begin position="462"/>
        <end position="482"/>
    </location>
</feature>
<evidence type="ECO:0000256" key="3">
    <source>
        <dbReference type="ARBA" id="ARBA00022448"/>
    </source>
</evidence>
<dbReference type="GO" id="GO:0005351">
    <property type="term" value="F:carbohydrate:proton symporter activity"/>
    <property type="evidence" value="ECO:0007669"/>
    <property type="project" value="TreeGrafter"/>
</dbReference>
<dbReference type="PANTHER" id="PTHR48022:SF74">
    <property type="entry name" value="SUGAR TRANSPORTER, PUTATIVE (AFU_ORTHOLOGUE AFUA_8G02010)-RELATED"/>
    <property type="match status" value="1"/>
</dbReference>
<comment type="subcellular location">
    <subcellularLocation>
        <location evidence="1">Membrane</location>
        <topology evidence="1">Multi-pass membrane protein</topology>
    </subcellularLocation>
</comment>